<dbReference type="Proteomes" id="UP000638311">
    <property type="component" value="Unassembled WGS sequence"/>
</dbReference>
<feature type="transmembrane region" description="Helical" evidence="5">
    <location>
        <begin position="250"/>
        <end position="278"/>
    </location>
</feature>
<evidence type="ECO:0000256" key="4">
    <source>
        <dbReference type="ARBA" id="ARBA00023136"/>
    </source>
</evidence>
<protein>
    <recommendedName>
        <fullName evidence="6">O-antigen ligase-related domain-containing protein</fullName>
    </recommendedName>
</protein>
<name>A0A6B1XFQ7_BIFLN</name>
<gene>
    <name evidence="7" type="ORF">GUA24_12070</name>
</gene>
<organism evidence="7 8">
    <name type="scientific">Bifidobacterium longum</name>
    <dbReference type="NCBI Taxonomy" id="216816"/>
    <lineage>
        <taxon>Bacteria</taxon>
        <taxon>Bacillati</taxon>
        <taxon>Actinomycetota</taxon>
        <taxon>Actinomycetes</taxon>
        <taxon>Bifidobacteriales</taxon>
        <taxon>Bifidobacteriaceae</taxon>
        <taxon>Bifidobacterium</taxon>
    </lineage>
</organism>
<dbReference type="GO" id="GO:0016020">
    <property type="term" value="C:membrane"/>
    <property type="evidence" value="ECO:0007669"/>
    <property type="project" value="UniProtKB-SubCell"/>
</dbReference>
<dbReference type="AlphaFoldDB" id="A0A6B1XFQ7"/>
<feature type="transmembrane region" description="Helical" evidence="5">
    <location>
        <begin position="118"/>
        <end position="149"/>
    </location>
</feature>
<feature type="domain" description="O-antigen ligase-related" evidence="6">
    <location>
        <begin position="118"/>
        <end position="262"/>
    </location>
</feature>
<feature type="transmembrane region" description="Helical" evidence="5">
    <location>
        <begin position="155"/>
        <end position="172"/>
    </location>
</feature>
<feature type="transmembrane region" description="Helical" evidence="5">
    <location>
        <begin position="12"/>
        <end position="33"/>
    </location>
</feature>
<dbReference type="Pfam" id="PF04932">
    <property type="entry name" value="Wzy_C"/>
    <property type="match status" value="1"/>
</dbReference>
<feature type="transmembrane region" description="Helical" evidence="5">
    <location>
        <begin position="80"/>
        <end position="97"/>
    </location>
</feature>
<keyword evidence="3 5" id="KW-1133">Transmembrane helix</keyword>
<dbReference type="EMBL" id="WXDR01000124">
    <property type="protein sequence ID" value="MZU09641.1"/>
    <property type="molecule type" value="Genomic_DNA"/>
</dbReference>
<accession>A0A6B1XFQ7</accession>
<comment type="subcellular location">
    <subcellularLocation>
        <location evidence="1">Membrane</location>
        <topology evidence="1">Multi-pass membrane protein</topology>
    </subcellularLocation>
</comment>
<evidence type="ECO:0000256" key="1">
    <source>
        <dbReference type="ARBA" id="ARBA00004141"/>
    </source>
</evidence>
<keyword evidence="4 5" id="KW-0472">Membrane</keyword>
<feature type="non-terminal residue" evidence="7">
    <location>
        <position position="279"/>
    </location>
</feature>
<evidence type="ECO:0000256" key="3">
    <source>
        <dbReference type="ARBA" id="ARBA00022989"/>
    </source>
</evidence>
<proteinExistence type="predicted"/>
<evidence type="ECO:0000256" key="2">
    <source>
        <dbReference type="ARBA" id="ARBA00022692"/>
    </source>
</evidence>
<evidence type="ECO:0000313" key="7">
    <source>
        <dbReference type="EMBL" id="MZU09641.1"/>
    </source>
</evidence>
<comment type="caution">
    <text evidence="7">The sequence shown here is derived from an EMBL/GenBank/DDBJ whole genome shotgun (WGS) entry which is preliminary data.</text>
</comment>
<sequence>MIQSHDDIQRFFDGIEIAMWILLIVCLAQLIYIKFGIGKELVNFVANLFEERGGTAISTWYAQGSYAVTTGRINGLKQETGFLAAQLLIVFIPYLLTRLKRSYSCERKKIEYKIWIPLILIIIILFQSGSTTAMLGLPIVLFLTIIIVVKSWKKVFAVVGGTILVLIISMIFSKSFSSTITRVVFDKFTFSNTSFAQRMGSAVTMMKIFVKSFGLGVGYNNGGHWSYILAPNFMRYNPEFNSYWPLSGDGFFAVLSVVTGWLAQFGIIFFGTVTYGIYR</sequence>
<evidence type="ECO:0000259" key="6">
    <source>
        <dbReference type="Pfam" id="PF04932"/>
    </source>
</evidence>
<reference evidence="7" key="1">
    <citation type="journal article" date="2019" name="Nat. Med.">
        <title>A library of human gut bacterial isolates paired with longitudinal multiomics data enables mechanistic microbiome research.</title>
        <authorList>
            <person name="Poyet M."/>
            <person name="Groussin M."/>
            <person name="Gibbons S.M."/>
            <person name="Avila-Pacheco J."/>
            <person name="Jiang X."/>
            <person name="Kearney S.M."/>
            <person name="Perrotta A.R."/>
            <person name="Berdy B."/>
            <person name="Zhao S."/>
            <person name="Lieberman T.D."/>
            <person name="Swanson P.K."/>
            <person name="Smith M."/>
            <person name="Roesemann S."/>
            <person name="Alexander J.E."/>
            <person name="Rich S.A."/>
            <person name="Livny J."/>
            <person name="Vlamakis H."/>
            <person name="Clish C."/>
            <person name="Bullock K."/>
            <person name="Deik A."/>
            <person name="Scott J."/>
            <person name="Pierce K.A."/>
            <person name="Xavier R.J."/>
            <person name="Alm E.J."/>
        </authorList>
    </citation>
    <scope>NUCLEOTIDE SEQUENCE</scope>
    <source>
        <strain evidence="7">BIOML-A409</strain>
    </source>
</reference>
<dbReference type="InterPro" id="IPR007016">
    <property type="entry name" value="O-antigen_ligase-rel_domated"/>
</dbReference>
<evidence type="ECO:0000313" key="8">
    <source>
        <dbReference type="Proteomes" id="UP000638311"/>
    </source>
</evidence>
<keyword evidence="2 5" id="KW-0812">Transmembrane</keyword>
<evidence type="ECO:0000256" key="5">
    <source>
        <dbReference type="SAM" id="Phobius"/>
    </source>
</evidence>
<feature type="transmembrane region" description="Helical" evidence="5">
    <location>
        <begin position="208"/>
        <end position="230"/>
    </location>
</feature>